<dbReference type="Pfam" id="PF10193">
    <property type="entry name" value="Telomere_reg-2"/>
    <property type="match status" value="1"/>
</dbReference>
<keyword evidence="8" id="KW-0539">Nucleus</keyword>
<evidence type="ECO:0000313" key="12">
    <source>
        <dbReference type="EMBL" id="KAK2820252.1"/>
    </source>
</evidence>
<evidence type="ECO:0000256" key="3">
    <source>
        <dbReference type="ARBA" id="ARBA00004496"/>
    </source>
</evidence>
<evidence type="ECO:0000256" key="4">
    <source>
        <dbReference type="ARBA" id="ARBA00006133"/>
    </source>
</evidence>
<evidence type="ECO:0000256" key="7">
    <source>
        <dbReference type="ARBA" id="ARBA00023136"/>
    </source>
</evidence>
<dbReference type="FunFam" id="1.25.40.720:FF:000001">
    <property type="entry name" value="Telomere length regulation protein TEL2"/>
    <property type="match status" value="1"/>
</dbReference>
<dbReference type="EMBL" id="JAUPFM010000019">
    <property type="protein sequence ID" value="KAK2820252.1"/>
    <property type="molecule type" value="Genomic_DNA"/>
</dbReference>
<dbReference type="GO" id="GO:0005829">
    <property type="term" value="C:cytosol"/>
    <property type="evidence" value="ECO:0007669"/>
    <property type="project" value="TreeGrafter"/>
</dbReference>
<reference evidence="12" key="1">
    <citation type="submission" date="2023-07" db="EMBL/GenBank/DDBJ databases">
        <title>Chromosome-level Genome Assembly of Striped Snakehead (Channa striata).</title>
        <authorList>
            <person name="Liu H."/>
        </authorList>
    </citation>
    <scope>NUCLEOTIDE SEQUENCE</scope>
    <source>
        <strain evidence="12">Gz</strain>
        <tissue evidence="12">Muscle</tissue>
    </source>
</reference>
<feature type="domain" description="TELO2 ARM repeat" evidence="11">
    <location>
        <begin position="327"/>
        <end position="420"/>
    </location>
</feature>
<evidence type="ECO:0000256" key="5">
    <source>
        <dbReference type="ARBA" id="ARBA00018231"/>
    </source>
</evidence>
<dbReference type="InterPro" id="IPR057348">
    <property type="entry name" value="TELO2_ARM"/>
</dbReference>
<dbReference type="GO" id="GO:0005634">
    <property type="term" value="C:nucleus"/>
    <property type="evidence" value="ECO:0007669"/>
    <property type="project" value="UniProtKB-SubCell"/>
</dbReference>
<dbReference type="Gene3D" id="1.25.40.720">
    <property type="entry name" value="Telomere length regulation protein 2, C-terminal domain"/>
    <property type="match status" value="2"/>
</dbReference>
<feature type="region of interest" description="Disordered" evidence="9">
    <location>
        <begin position="443"/>
        <end position="516"/>
    </location>
</feature>
<dbReference type="GO" id="GO:0016020">
    <property type="term" value="C:membrane"/>
    <property type="evidence" value="ECO:0007669"/>
    <property type="project" value="UniProtKB-SubCell"/>
</dbReference>
<comment type="similarity">
    <text evidence="4">Belongs to the TEL2 family.</text>
</comment>
<evidence type="ECO:0000259" key="11">
    <source>
        <dbReference type="Pfam" id="PF25320"/>
    </source>
</evidence>
<feature type="compositionally biased region" description="Polar residues" evidence="9">
    <location>
        <begin position="463"/>
        <end position="489"/>
    </location>
</feature>
<evidence type="ECO:0000256" key="1">
    <source>
        <dbReference type="ARBA" id="ARBA00004123"/>
    </source>
</evidence>
<dbReference type="GO" id="GO:0042162">
    <property type="term" value="F:telomeric DNA binding"/>
    <property type="evidence" value="ECO:0007669"/>
    <property type="project" value="TreeGrafter"/>
</dbReference>
<dbReference type="GO" id="GO:0051879">
    <property type="term" value="F:Hsp90 protein binding"/>
    <property type="evidence" value="ECO:0007669"/>
    <property type="project" value="TreeGrafter"/>
</dbReference>
<dbReference type="PANTHER" id="PTHR15830">
    <property type="entry name" value="TELOMERE LENGTH REGULATION PROTEIN TEL2 FAMILY MEMBER"/>
    <property type="match status" value="1"/>
</dbReference>
<evidence type="ECO:0000313" key="13">
    <source>
        <dbReference type="Proteomes" id="UP001187415"/>
    </source>
</evidence>
<dbReference type="AlphaFoldDB" id="A0AA88J1T0"/>
<feature type="domain" description="Telomere length regulation protein conserved" evidence="10">
    <location>
        <begin position="515"/>
        <end position="611"/>
    </location>
</feature>
<dbReference type="PANTHER" id="PTHR15830:SF10">
    <property type="entry name" value="TELOMERE LENGTH REGULATION PROTEIN TEL2 HOMOLOG"/>
    <property type="match status" value="1"/>
</dbReference>
<evidence type="ECO:0000256" key="8">
    <source>
        <dbReference type="ARBA" id="ARBA00023242"/>
    </source>
</evidence>
<evidence type="ECO:0000259" key="10">
    <source>
        <dbReference type="Pfam" id="PF10193"/>
    </source>
</evidence>
<comment type="subcellular location">
    <subcellularLocation>
        <location evidence="3">Cytoplasm</location>
    </subcellularLocation>
    <subcellularLocation>
        <location evidence="2">Membrane</location>
    </subcellularLocation>
    <subcellularLocation>
        <location evidence="1">Nucleus</location>
    </subcellularLocation>
</comment>
<dbReference type="Proteomes" id="UP001187415">
    <property type="component" value="Unassembled WGS sequence"/>
</dbReference>
<name>A0AA88J1T0_CHASR</name>
<dbReference type="InterPro" id="IPR038528">
    <property type="entry name" value="TEL2_C_sf"/>
</dbReference>
<dbReference type="FunFam" id="1.25.40.720:FF:000003">
    <property type="entry name" value="Telomere length regulation protein TEL2 homolog"/>
    <property type="match status" value="1"/>
</dbReference>
<gene>
    <name evidence="12" type="ORF">Q5P01_023211</name>
</gene>
<dbReference type="Pfam" id="PF25320">
    <property type="entry name" value="TELO2_ARM"/>
    <property type="match status" value="1"/>
</dbReference>
<keyword evidence="13" id="KW-1185">Reference proteome</keyword>
<dbReference type="InterPro" id="IPR019337">
    <property type="entry name" value="Telomere_length_regulation_dom"/>
</dbReference>
<dbReference type="InterPro" id="IPR051970">
    <property type="entry name" value="TEL2_Regulation"/>
</dbReference>
<keyword evidence="6" id="KW-0963">Cytoplasm</keyword>
<organism evidence="12 13">
    <name type="scientific">Channa striata</name>
    <name type="common">Snakehead murrel</name>
    <name type="synonym">Ophicephalus striatus</name>
    <dbReference type="NCBI Taxonomy" id="64152"/>
    <lineage>
        <taxon>Eukaryota</taxon>
        <taxon>Metazoa</taxon>
        <taxon>Chordata</taxon>
        <taxon>Craniata</taxon>
        <taxon>Vertebrata</taxon>
        <taxon>Euteleostomi</taxon>
        <taxon>Actinopterygii</taxon>
        <taxon>Neopterygii</taxon>
        <taxon>Teleostei</taxon>
        <taxon>Neoteleostei</taxon>
        <taxon>Acanthomorphata</taxon>
        <taxon>Anabantaria</taxon>
        <taxon>Anabantiformes</taxon>
        <taxon>Channoidei</taxon>
        <taxon>Channidae</taxon>
        <taxon>Channa</taxon>
    </lineage>
</organism>
<sequence length="819" mass="91697">METPEPNAEVRLAVAQTFRTLGTSADKTDVLAALQTLRSYLDDGAASAPPAVHRAEFRRAHYTRTLRFLVDSSQADWLHGLTAAQRAHLWDDLFLQGPPEQALLVLMEEVGKLRPSSSLDHLLSITEKFLQTGRLADLLYFYCLEGAPCDSPQVRETLLGRIVALPDIVANRLHPNNKPLFSPQQYYPLLAREMLSALERTCKVLRGGTDCSLTFVAQTLGKTCIQGHSDLLMAAMVPRLSACTRSDMVWQRVCWKLLENVPQRWMEAVLTGLVQAVSGHEVLGRIMGNLVLKSKKAEFVITHKLLLLQYKYKTQVLRTVLGYLAADKERRPLLIHVLRSVSQAWANPSAVKHTPLEQQLYVSKALLLSVNLLRDCELQELRSELLQCMLGGMQSHLDSSVVRIRRMGMVVGECLSSRMDINGTKLRFEYDQDDETQELLSLMTPVSVEEPEPEPVKKVDSLQEMNEVTPSTVSSQNNSGPQPSKANSYSDLDSDDDLTPYDMSGDQETSDASPPRYLRDCLETLISSEDAARVELSLRVAEISVQLTKVLLHMEDKYSITSFLSLRQATMVALTVTDCIPVTQYLTTEFYSLNYSLRQRLDILEVLALAAQELSRPITEKVAASRHLTPCLEDNPVQWQQVVRKRIQSKTKRLSKGATPPAEATPNRYAPVAGHFFFPLLTNYDKPQVTFDLLGSDHLVLGRLIHTLGLFMHLAVNAPVAAQMGCALLDFVWAVRYHVDQMVRRGVLFAVCSVFLSMPSQNLLVDLSDRVLETRTWLADVAEEDPDADCRSLAIQSLVLLDKSLKKQLQDPQAHSLET</sequence>
<evidence type="ECO:0000256" key="6">
    <source>
        <dbReference type="ARBA" id="ARBA00022490"/>
    </source>
</evidence>
<comment type="caution">
    <text evidence="12">The sequence shown here is derived from an EMBL/GenBank/DDBJ whole genome shotgun (WGS) entry which is preliminary data.</text>
</comment>
<evidence type="ECO:0000256" key="2">
    <source>
        <dbReference type="ARBA" id="ARBA00004370"/>
    </source>
</evidence>
<keyword evidence="7" id="KW-0472">Membrane</keyword>
<accession>A0AA88J1T0</accession>
<dbReference type="GO" id="GO:0051083">
    <property type="term" value="P:'de novo' cotranslational protein folding"/>
    <property type="evidence" value="ECO:0007669"/>
    <property type="project" value="TreeGrafter"/>
</dbReference>
<proteinExistence type="inferred from homology"/>
<evidence type="ECO:0000256" key="9">
    <source>
        <dbReference type="SAM" id="MobiDB-lite"/>
    </source>
</evidence>
<protein>
    <recommendedName>
        <fullName evidence="5">Telomere length regulation protein TEL2 homolog</fullName>
    </recommendedName>
</protein>